<feature type="domain" description="Winged helix-turn helix" evidence="3">
    <location>
        <begin position="99"/>
        <end position="156"/>
    </location>
</feature>
<dbReference type="AlphaFoldDB" id="A0A5C6ZH59"/>
<dbReference type="PANTHER" id="PTHR46564:SF1">
    <property type="entry name" value="TRANSPOSASE"/>
    <property type="match status" value="1"/>
</dbReference>
<feature type="domain" description="Tc1-like transposase DDE" evidence="2">
    <location>
        <begin position="172"/>
        <end position="314"/>
    </location>
</feature>
<dbReference type="InterPro" id="IPR009057">
    <property type="entry name" value="Homeodomain-like_sf"/>
</dbReference>
<dbReference type="SUPFAM" id="SSF46689">
    <property type="entry name" value="Homeodomain-like"/>
    <property type="match status" value="1"/>
</dbReference>
<sequence>MTKTDFRSVSDQERGIIRRDAIKMIKRGDKKKEIALFYGVHVNTVRDWWKLYQKEGNTSLSYQKRGAKSENKKLLNLYQEKEIQEMITDVMPDQLKLDYALWTTRAVRDLIEREFQIVIGRRAVGNYLNAWGFTPQKPKKRAYEQCSKKVQKWLDEEYPAIKEKAKQEKATIHWGDETGVKNSNHHRRSCAPKGRTPVKKHLSKRFSINMVSTVTNQGLVQFMICKENMNSDILIQFLKQLIKYQENKVFLILDNLRVHHSKIVKKWVTEHIEKIELFYLPSYSPERNPDEYLNCDLKYGLSDKPAPKTQDEMKENLKNHMNMLRNDSARVAKYFKHESIKYAA</sequence>
<dbReference type="Pfam" id="PF13592">
    <property type="entry name" value="HTH_33"/>
    <property type="match status" value="1"/>
</dbReference>
<organism evidence="4 5">
    <name type="scientific">Subsaximicrobium wynnwilliamsii</name>
    <dbReference type="NCBI Taxonomy" id="291179"/>
    <lineage>
        <taxon>Bacteria</taxon>
        <taxon>Pseudomonadati</taxon>
        <taxon>Bacteroidota</taxon>
        <taxon>Flavobacteriia</taxon>
        <taxon>Flavobacteriales</taxon>
        <taxon>Flavobacteriaceae</taxon>
        <taxon>Subsaximicrobium</taxon>
    </lineage>
</organism>
<dbReference type="OrthoDB" id="593891at2"/>
<dbReference type="GO" id="GO:0003676">
    <property type="term" value="F:nucleic acid binding"/>
    <property type="evidence" value="ECO:0007669"/>
    <property type="project" value="InterPro"/>
</dbReference>
<dbReference type="NCBIfam" id="NF033545">
    <property type="entry name" value="transpos_IS630"/>
    <property type="match status" value="1"/>
</dbReference>
<name>A0A5C6ZH59_9FLAO</name>
<reference evidence="4 5" key="1">
    <citation type="submission" date="2019-08" db="EMBL/GenBank/DDBJ databases">
        <title>Genomes of Subsaximicrobium wynnwilliamsii strains.</title>
        <authorList>
            <person name="Bowman J.P."/>
        </authorList>
    </citation>
    <scope>NUCLEOTIDE SEQUENCE [LARGE SCALE GENOMIC DNA]</scope>
    <source>
        <strain evidence="4 5">2-80-2</strain>
    </source>
</reference>
<protein>
    <submittedName>
        <fullName evidence="4">IS630 family transposase</fullName>
    </submittedName>
</protein>
<evidence type="ECO:0000259" key="2">
    <source>
        <dbReference type="Pfam" id="PF13358"/>
    </source>
</evidence>
<accession>A0A5C6ZH59</accession>
<dbReference type="RefSeq" id="WP_147086234.1">
    <property type="nucleotide sequence ID" value="NZ_VORM01000006.1"/>
</dbReference>
<evidence type="ECO:0000256" key="1">
    <source>
        <dbReference type="SAM" id="MobiDB-lite"/>
    </source>
</evidence>
<dbReference type="Pfam" id="PF13384">
    <property type="entry name" value="HTH_23"/>
    <property type="match status" value="1"/>
</dbReference>
<dbReference type="Pfam" id="PF13358">
    <property type="entry name" value="DDE_3"/>
    <property type="match status" value="1"/>
</dbReference>
<keyword evidence="5" id="KW-1185">Reference proteome</keyword>
<comment type="caution">
    <text evidence="4">The sequence shown here is derived from an EMBL/GenBank/DDBJ whole genome shotgun (WGS) entry which is preliminary data.</text>
</comment>
<feature type="region of interest" description="Disordered" evidence="1">
    <location>
        <begin position="177"/>
        <end position="196"/>
    </location>
</feature>
<feature type="compositionally biased region" description="Basic residues" evidence="1">
    <location>
        <begin position="183"/>
        <end position="196"/>
    </location>
</feature>
<dbReference type="InterPro" id="IPR036397">
    <property type="entry name" value="RNaseH_sf"/>
</dbReference>
<gene>
    <name evidence="4" type="ORF">ESY86_08870</name>
</gene>
<evidence type="ECO:0000259" key="3">
    <source>
        <dbReference type="Pfam" id="PF13592"/>
    </source>
</evidence>
<dbReference type="InterPro" id="IPR047655">
    <property type="entry name" value="Transpos_IS630-like"/>
</dbReference>
<proteinExistence type="predicted"/>
<evidence type="ECO:0000313" key="5">
    <source>
        <dbReference type="Proteomes" id="UP000321578"/>
    </source>
</evidence>
<dbReference type="EMBL" id="VORO01000007">
    <property type="protein sequence ID" value="TXD89481.1"/>
    <property type="molecule type" value="Genomic_DNA"/>
</dbReference>
<dbReference type="Proteomes" id="UP000321578">
    <property type="component" value="Unassembled WGS sequence"/>
</dbReference>
<evidence type="ECO:0000313" key="4">
    <source>
        <dbReference type="EMBL" id="TXD89481.1"/>
    </source>
</evidence>
<dbReference type="Gene3D" id="3.30.420.10">
    <property type="entry name" value="Ribonuclease H-like superfamily/Ribonuclease H"/>
    <property type="match status" value="1"/>
</dbReference>
<dbReference type="InterPro" id="IPR038717">
    <property type="entry name" value="Tc1-like_DDE_dom"/>
</dbReference>
<dbReference type="InterPro" id="IPR025959">
    <property type="entry name" value="Winged_HTH_dom"/>
</dbReference>
<dbReference type="PANTHER" id="PTHR46564">
    <property type="entry name" value="TRANSPOSASE"/>
    <property type="match status" value="1"/>
</dbReference>